<name>A0AAV4H624_9GAST</name>
<keyword evidence="11" id="KW-0443">Lipid metabolism</keyword>
<evidence type="ECO:0000256" key="3">
    <source>
        <dbReference type="ARBA" id="ARBA00022475"/>
    </source>
</evidence>
<dbReference type="GO" id="GO:0005886">
    <property type="term" value="C:plasma membrane"/>
    <property type="evidence" value="ECO:0007669"/>
    <property type="project" value="UniProtKB-SubCell"/>
</dbReference>
<dbReference type="GO" id="GO:0022008">
    <property type="term" value="P:neurogenesis"/>
    <property type="evidence" value="ECO:0007669"/>
    <property type="project" value="TreeGrafter"/>
</dbReference>
<dbReference type="Proteomes" id="UP000762676">
    <property type="component" value="Unassembled WGS sequence"/>
</dbReference>
<dbReference type="EC" id="3.1.1.116" evidence="14"/>
<evidence type="ECO:0000256" key="11">
    <source>
        <dbReference type="ARBA" id="ARBA00023098"/>
    </source>
</evidence>
<evidence type="ECO:0000256" key="8">
    <source>
        <dbReference type="ARBA" id="ARBA00022837"/>
    </source>
</evidence>
<protein>
    <recommendedName>
        <fullName evidence="14">sn-1-specific diacylglycerol lipase</fullName>
        <ecNumber evidence="14">3.1.1.116</ecNumber>
    </recommendedName>
</protein>
<keyword evidence="7" id="KW-0378">Hydrolase</keyword>
<gene>
    <name evidence="17" type="ORF">ElyMa_002646300</name>
</gene>
<proteinExistence type="predicted"/>
<comment type="cofactor">
    <cofactor evidence="1">
        <name>Ca(2+)</name>
        <dbReference type="ChEBI" id="CHEBI:29108"/>
    </cofactor>
</comment>
<organism evidence="17 18">
    <name type="scientific">Elysia marginata</name>
    <dbReference type="NCBI Taxonomy" id="1093978"/>
    <lineage>
        <taxon>Eukaryota</taxon>
        <taxon>Metazoa</taxon>
        <taxon>Spiralia</taxon>
        <taxon>Lophotrochozoa</taxon>
        <taxon>Mollusca</taxon>
        <taxon>Gastropoda</taxon>
        <taxon>Heterobranchia</taxon>
        <taxon>Euthyneura</taxon>
        <taxon>Panpulmonata</taxon>
        <taxon>Sacoglossa</taxon>
        <taxon>Placobranchoidea</taxon>
        <taxon>Plakobranchidae</taxon>
        <taxon>Elysia</taxon>
    </lineage>
</organism>
<evidence type="ECO:0000256" key="9">
    <source>
        <dbReference type="ARBA" id="ARBA00022963"/>
    </source>
</evidence>
<dbReference type="CDD" id="cd00519">
    <property type="entry name" value="Lipase_3"/>
    <property type="match status" value="1"/>
</dbReference>
<keyword evidence="18" id="KW-1185">Reference proteome</keyword>
<evidence type="ECO:0000256" key="14">
    <source>
        <dbReference type="ARBA" id="ARBA00026104"/>
    </source>
</evidence>
<comment type="subcellular location">
    <subcellularLocation>
        <location evidence="2">Cell membrane</location>
        <topology evidence="2">Multi-pass membrane protein</topology>
    </subcellularLocation>
</comment>
<evidence type="ECO:0000256" key="2">
    <source>
        <dbReference type="ARBA" id="ARBA00004651"/>
    </source>
</evidence>
<keyword evidence="9" id="KW-0442">Lipid degradation</keyword>
<evidence type="ECO:0000313" key="18">
    <source>
        <dbReference type="Proteomes" id="UP000762676"/>
    </source>
</evidence>
<dbReference type="PANTHER" id="PTHR45792:SF2">
    <property type="entry name" value="DIACYLGLYCEROL LIPASE-BETA"/>
    <property type="match status" value="1"/>
</dbReference>
<dbReference type="InterPro" id="IPR052214">
    <property type="entry name" value="DAG_Lipase-Related"/>
</dbReference>
<reference evidence="17 18" key="1">
    <citation type="journal article" date="2021" name="Elife">
        <title>Chloroplast acquisition without the gene transfer in kleptoplastic sea slugs, Plakobranchus ocellatus.</title>
        <authorList>
            <person name="Maeda T."/>
            <person name="Takahashi S."/>
            <person name="Yoshida T."/>
            <person name="Shimamura S."/>
            <person name="Takaki Y."/>
            <person name="Nagai Y."/>
            <person name="Toyoda A."/>
            <person name="Suzuki Y."/>
            <person name="Arimoto A."/>
            <person name="Ishii H."/>
            <person name="Satoh N."/>
            <person name="Nishiyama T."/>
            <person name="Hasebe M."/>
            <person name="Maruyama T."/>
            <person name="Minagawa J."/>
            <person name="Obokata J."/>
            <person name="Shigenobu S."/>
        </authorList>
    </citation>
    <scope>NUCLEOTIDE SEQUENCE [LARGE SCALE GENOMIC DNA]</scope>
</reference>
<dbReference type="InterPro" id="IPR002921">
    <property type="entry name" value="Fungal_lipase-type"/>
</dbReference>
<dbReference type="GO" id="GO:0005737">
    <property type="term" value="C:cytoplasm"/>
    <property type="evidence" value="ECO:0007669"/>
    <property type="project" value="TreeGrafter"/>
</dbReference>
<feature type="transmembrane region" description="Helical" evidence="15">
    <location>
        <begin position="26"/>
        <end position="43"/>
    </location>
</feature>
<comment type="catalytic activity">
    <reaction evidence="13">
        <text>a 1,2-diacyl-sn-glycerol + H2O = a 2-acylglycerol + a fatty acid + H(+)</text>
        <dbReference type="Rhea" id="RHEA:33275"/>
        <dbReference type="ChEBI" id="CHEBI:15377"/>
        <dbReference type="ChEBI" id="CHEBI:15378"/>
        <dbReference type="ChEBI" id="CHEBI:17389"/>
        <dbReference type="ChEBI" id="CHEBI:17815"/>
        <dbReference type="ChEBI" id="CHEBI:28868"/>
        <dbReference type="EC" id="3.1.1.116"/>
    </reaction>
    <physiologicalReaction direction="left-to-right" evidence="13">
        <dbReference type="Rhea" id="RHEA:33276"/>
    </physiologicalReaction>
</comment>
<dbReference type="AlphaFoldDB" id="A0AAV4H624"/>
<evidence type="ECO:0000256" key="10">
    <source>
        <dbReference type="ARBA" id="ARBA00022989"/>
    </source>
</evidence>
<evidence type="ECO:0000256" key="6">
    <source>
        <dbReference type="ARBA" id="ARBA00022723"/>
    </source>
</evidence>
<keyword evidence="8" id="KW-0106">Calcium</keyword>
<evidence type="ECO:0000256" key="7">
    <source>
        <dbReference type="ARBA" id="ARBA00022801"/>
    </source>
</evidence>
<evidence type="ECO:0000256" key="13">
    <source>
        <dbReference type="ARBA" id="ARBA00024531"/>
    </source>
</evidence>
<dbReference type="GO" id="GO:0004806">
    <property type="term" value="F:triacylglycerol lipase activity"/>
    <property type="evidence" value="ECO:0007669"/>
    <property type="project" value="TreeGrafter"/>
</dbReference>
<keyword evidence="10 15" id="KW-1133">Transmembrane helix</keyword>
<dbReference type="SUPFAM" id="SSF53474">
    <property type="entry name" value="alpha/beta-Hydrolases"/>
    <property type="match status" value="1"/>
</dbReference>
<keyword evidence="5 15" id="KW-0812">Transmembrane</keyword>
<evidence type="ECO:0000256" key="12">
    <source>
        <dbReference type="ARBA" id="ARBA00023136"/>
    </source>
</evidence>
<dbReference type="Pfam" id="PF01764">
    <property type="entry name" value="Lipase_3"/>
    <property type="match status" value="1"/>
</dbReference>
<keyword evidence="12 15" id="KW-0472">Membrane</keyword>
<keyword evidence="4" id="KW-0597">Phosphoprotein</keyword>
<dbReference type="Gene3D" id="3.40.50.1820">
    <property type="entry name" value="alpha/beta hydrolase"/>
    <property type="match status" value="1"/>
</dbReference>
<evidence type="ECO:0000313" key="17">
    <source>
        <dbReference type="EMBL" id="GFR93547.1"/>
    </source>
</evidence>
<accession>A0AAV4H624</accession>
<keyword evidence="3" id="KW-1003">Cell membrane</keyword>
<evidence type="ECO:0000256" key="1">
    <source>
        <dbReference type="ARBA" id="ARBA00001913"/>
    </source>
</evidence>
<keyword evidence="6" id="KW-0479">Metal-binding</keyword>
<feature type="transmembrane region" description="Helical" evidence="15">
    <location>
        <begin position="58"/>
        <end position="81"/>
    </location>
</feature>
<evidence type="ECO:0000256" key="5">
    <source>
        <dbReference type="ARBA" id="ARBA00022692"/>
    </source>
</evidence>
<evidence type="ECO:0000256" key="15">
    <source>
        <dbReference type="SAM" id="Phobius"/>
    </source>
</evidence>
<dbReference type="GO" id="GO:0046340">
    <property type="term" value="P:diacylglycerol catabolic process"/>
    <property type="evidence" value="ECO:0007669"/>
    <property type="project" value="TreeGrafter"/>
</dbReference>
<feature type="domain" description="Fungal lipase-type" evidence="16">
    <location>
        <begin position="388"/>
        <end position="518"/>
    </location>
</feature>
<evidence type="ECO:0000256" key="4">
    <source>
        <dbReference type="ARBA" id="ARBA00022553"/>
    </source>
</evidence>
<sequence>MPGLVLFKRRWAIASDDFVFPSLAELFLRFLWLAALLTIYIVHQSDFDCGNGHTMRDFYIGTIALDSVGIVNMMALLFVSMQGTIRDNWPRRNIWVFLYGRLLLLLPEAIWACLTTYWMFGHHFTCDWTVVWTARTAVLCSWLVGFLTFVGILVVFDPLGAAKRRNVVHCSMSRDGASSFMVGDSSAHKVWENRCRLLCCCIACHNDTQEAFTEVGKIVAHFFRDMDLVPTDIAAGLMLVLQQQADAEESLYEVRIVDPSSSRTVNCAVGDGARNTENTDQLPRPKLWMTIPNLAYYMKYAMGSYGWPLYIYSNLCTGLCRLSCKCRPCSCIRMENGVFSDNICQCNTAALKKWSDVSDRNIIYISFHNTFKQVPFLVTVDYSKNVAIIAIRGTMSLKDGLADLSAKGAKIDIPGVENAYCHGAMLDCAHYIQERLTTLEILESAFSKLQDGAGLVVTGHSLGAGVATILSILLKPTYPDLMCFAYSPPGGLLSSSASTYTQDFVCSTAVGKDLVPRLGMFTLSDLRVKILRSLLQCNLPKYQILATGCLRILCCSTGRSSDQAEQTLLGLQRERRYMAEDNLSTIQDSLKACEKDLGEIVNLRWPLNPPGQFLHVVEVNEDSSGCCGEAPLYKAYWTSVSTFDKIILSRKMLSDHLPNVVLAALEQLVDRNVQPAEVQ</sequence>
<dbReference type="GO" id="GO:0019369">
    <property type="term" value="P:arachidonate metabolic process"/>
    <property type="evidence" value="ECO:0007669"/>
    <property type="project" value="TreeGrafter"/>
</dbReference>
<comment type="caution">
    <text evidence="17">The sequence shown here is derived from an EMBL/GenBank/DDBJ whole genome shotgun (WGS) entry which is preliminary data.</text>
</comment>
<dbReference type="EMBL" id="BMAT01005457">
    <property type="protein sequence ID" value="GFR93547.1"/>
    <property type="molecule type" value="Genomic_DNA"/>
</dbReference>
<dbReference type="InterPro" id="IPR029058">
    <property type="entry name" value="AB_hydrolase_fold"/>
</dbReference>
<feature type="transmembrane region" description="Helical" evidence="15">
    <location>
        <begin position="132"/>
        <end position="156"/>
    </location>
</feature>
<dbReference type="PANTHER" id="PTHR45792">
    <property type="entry name" value="DIACYLGLYCEROL LIPASE HOMOLOG-RELATED"/>
    <property type="match status" value="1"/>
</dbReference>
<dbReference type="GO" id="GO:0046872">
    <property type="term" value="F:metal ion binding"/>
    <property type="evidence" value="ECO:0007669"/>
    <property type="project" value="UniProtKB-KW"/>
</dbReference>
<feature type="transmembrane region" description="Helical" evidence="15">
    <location>
        <begin position="102"/>
        <end position="120"/>
    </location>
</feature>
<evidence type="ECO:0000259" key="16">
    <source>
        <dbReference type="Pfam" id="PF01764"/>
    </source>
</evidence>